<gene>
    <name evidence="2" type="ordered locus">Dalk_4558</name>
</gene>
<dbReference type="HOGENOM" id="CLU_3117065_0_0_7"/>
<keyword evidence="3" id="KW-1185">Reference proteome</keyword>
<accession>B8FCS3</accession>
<proteinExistence type="predicted"/>
<dbReference type="RefSeq" id="WP_015949275.1">
    <property type="nucleotide sequence ID" value="NC_011768.1"/>
</dbReference>
<evidence type="ECO:0000256" key="1">
    <source>
        <dbReference type="SAM" id="MobiDB-lite"/>
    </source>
</evidence>
<dbReference type="AlphaFoldDB" id="B8FCS3"/>
<sequence length="50" mass="5874">MGIIKQNGTMYLAKEMRITSDKYRKGYDGIRWDGKDDEGQPNKNKENKNH</sequence>
<dbReference type="KEGG" id="dal:Dalk_4558"/>
<dbReference type="Proteomes" id="UP000000739">
    <property type="component" value="Chromosome"/>
</dbReference>
<reference evidence="2 3" key="1">
    <citation type="journal article" date="2012" name="Environ. Microbiol.">
        <title>The genome sequence of Desulfatibacillum alkenivorans AK-01: a blueprint for anaerobic alkane oxidation.</title>
        <authorList>
            <person name="Callaghan A.V."/>
            <person name="Morris B.E."/>
            <person name="Pereira I.A."/>
            <person name="McInerney M.J."/>
            <person name="Austin R.N."/>
            <person name="Groves J.T."/>
            <person name="Kukor J.J."/>
            <person name="Suflita J.M."/>
            <person name="Young L.Y."/>
            <person name="Zylstra G.J."/>
            <person name="Wawrik B."/>
        </authorList>
    </citation>
    <scope>NUCLEOTIDE SEQUENCE [LARGE SCALE GENOMIC DNA]</scope>
    <source>
        <strain evidence="2 3">AK-01</strain>
    </source>
</reference>
<name>B8FCS3_DESAL</name>
<organism evidence="2 3">
    <name type="scientific">Desulfatibacillum aliphaticivorans</name>
    <dbReference type="NCBI Taxonomy" id="218208"/>
    <lineage>
        <taxon>Bacteria</taxon>
        <taxon>Pseudomonadati</taxon>
        <taxon>Thermodesulfobacteriota</taxon>
        <taxon>Desulfobacteria</taxon>
        <taxon>Desulfobacterales</taxon>
        <taxon>Desulfatibacillaceae</taxon>
        <taxon>Desulfatibacillum</taxon>
    </lineage>
</organism>
<protein>
    <submittedName>
        <fullName evidence="2">Uncharacterized protein</fullName>
    </submittedName>
</protein>
<evidence type="ECO:0000313" key="3">
    <source>
        <dbReference type="Proteomes" id="UP000000739"/>
    </source>
</evidence>
<dbReference type="EMBL" id="CP001322">
    <property type="protein sequence ID" value="ACL06236.1"/>
    <property type="molecule type" value="Genomic_DNA"/>
</dbReference>
<feature type="region of interest" description="Disordered" evidence="1">
    <location>
        <begin position="29"/>
        <end position="50"/>
    </location>
</feature>
<evidence type="ECO:0000313" key="2">
    <source>
        <dbReference type="EMBL" id="ACL06236.1"/>
    </source>
</evidence>